<dbReference type="AlphaFoldDB" id="A0A074KFX5"/>
<evidence type="ECO:0000313" key="2">
    <source>
        <dbReference type="EMBL" id="KEO60467.1"/>
    </source>
</evidence>
<gene>
    <name evidence="2" type="ORF">DT23_02980</name>
</gene>
<feature type="signal peptide" evidence="1">
    <location>
        <begin position="1"/>
        <end position="24"/>
    </location>
</feature>
<keyword evidence="3" id="KW-1185">Reference proteome</keyword>
<accession>A0A074KFX5</accession>
<organism evidence="2 3">
    <name type="scientific">Thioclava indica</name>
    <dbReference type="NCBI Taxonomy" id="1353528"/>
    <lineage>
        <taxon>Bacteria</taxon>
        <taxon>Pseudomonadati</taxon>
        <taxon>Pseudomonadota</taxon>
        <taxon>Alphaproteobacteria</taxon>
        <taxon>Rhodobacterales</taxon>
        <taxon>Paracoccaceae</taxon>
        <taxon>Thioclava</taxon>
    </lineage>
</organism>
<sequence>MMQKTFKTTPVLALLAVMTLGALAGCAETKVAKDCKQTQGTTGDEFSCDVPNMRATIENPM</sequence>
<dbReference type="Proteomes" id="UP000027471">
    <property type="component" value="Unassembled WGS sequence"/>
</dbReference>
<dbReference type="EMBL" id="AUNB01000018">
    <property type="protein sequence ID" value="KEO60467.1"/>
    <property type="molecule type" value="Genomic_DNA"/>
</dbReference>
<proteinExistence type="predicted"/>
<comment type="caution">
    <text evidence="2">The sequence shown here is derived from an EMBL/GenBank/DDBJ whole genome shotgun (WGS) entry which is preliminary data.</text>
</comment>
<dbReference type="PROSITE" id="PS51257">
    <property type="entry name" value="PROKAR_LIPOPROTEIN"/>
    <property type="match status" value="1"/>
</dbReference>
<keyword evidence="1" id="KW-0732">Signal</keyword>
<evidence type="ECO:0008006" key="4">
    <source>
        <dbReference type="Google" id="ProtNLM"/>
    </source>
</evidence>
<evidence type="ECO:0000256" key="1">
    <source>
        <dbReference type="SAM" id="SignalP"/>
    </source>
</evidence>
<dbReference type="STRING" id="1353528.DT23_02980"/>
<evidence type="ECO:0000313" key="3">
    <source>
        <dbReference type="Proteomes" id="UP000027471"/>
    </source>
</evidence>
<reference evidence="2 3" key="1">
    <citation type="journal article" date="2015" name="Antonie Van Leeuwenhoek">
        <title>Thioclava indica sp. nov., isolated from surface seawater of the Indian Ocean.</title>
        <authorList>
            <person name="Liu Y."/>
            <person name="Lai Q."/>
            <person name="Du J."/>
            <person name="Xu H."/>
            <person name="Jiang L."/>
            <person name="Shao Z."/>
        </authorList>
    </citation>
    <scope>NUCLEOTIDE SEQUENCE [LARGE SCALE GENOMIC DNA]</scope>
    <source>
        <strain evidence="2 3">DT23-4</strain>
    </source>
</reference>
<feature type="chain" id="PRO_5001697482" description="Lipoprotein" evidence="1">
    <location>
        <begin position="25"/>
        <end position="61"/>
    </location>
</feature>
<name>A0A074KFX5_9RHOB</name>
<protein>
    <recommendedName>
        <fullName evidence="4">Lipoprotein</fullName>
    </recommendedName>
</protein>